<dbReference type="PRINTS" id="PR00385">
    <property type="entry name" value="P450"/>
</dbReference>
<comment type="cofactor">
    <cofactor evidence="5">
        <name>heme</name>
        <dbReference type="ChEBI" id="CHEBI:30413"/>
    </cofactor>
</comment>
<reference evidence="9 10" key="1">
    <citation type="submission" date="2015-11" db="EMBL/GenBank/DDBJ databases">
        <title>Genomes and virulence difference between two physiological races of Phytophthora nicotianae.</title>
        <authorList>
            <person name="Liu H."/>
            <person name="Ma X."/>
            <person name="Yu H."/>
            <person name="Fang D."/>
            <person name="Li Y."/>
            <person name="Wang X."/>
            <person name="Wang W."/>
            <person name="Dong Y."/>
            <person name="Xiao B."/>
        </authorList>
    </citation>
    <scope>NUCLEOTIDE SEQUENCE [LARGE SCALE GENOMIC DNA]</scope>
    <source>
        <strain evidence="10">race 0</strain>
    </source>
</reference>
<keyword evidence="4 5" id="KW-0408">Iron</keyword>
<accession>A0A0W8BZS3</accession>
<dbReference type="InterPro" id="IPR001128">
    <property type="entry name" value="Cyt_P450"/>
</dbReference>
<evidence type="ECO:0000256" key="4">
    <source>
        <dbReference type="ARBA" id="ARBA00023004"/>
    </source>
</evidence>
<dbReference type="PANTHER" id="PTHR24296">
    <property type="entry name" value="CYTOCHROME P450"/>
    <property type="match status" value="1"/>
</dbReference>
<dbReference type="EMBL" id="LNFO01005601">
    <property type="protein sequence ID" value="KUF77321.1"/>
    <property type="molecule type" value="Genomic_DNA"/>
</dbReference>
<dbReference type="GO" id="GO:0006629">
    <property type="term" value="P:lipid metabolic process"/>
    <property type="evidence" value="ECO:0007669"/>
    <property type="project" value="UniProtKB-ARBA"/>
</dbReference>
<evidence type="ECO:0000256" key="1">
    <source>
        <dbReference type="ARBA" id="ARBA00010617"/>
    </source>
</evidence>
<evidence type="ECO:0000256" key="7">
    <source>
        <dbReference type="SAM" id="MobiDB-lite"/>
    </source>
</evidence>
<comment type="caution">
    <text evidence="9">The sequence shown here is derived from an EMBL/GenBank/DDBJ whole genome shotgun (WGS) entry which is preliminary data.</text>
</comment>
<keyword evidence="3 6" id="KW-0560">Oxidoreductase</keyword>
<keyword evidence="2 5" id="KW-0479">Metal-binding</keyword>
<dbReference type="Gene3D" id="1.10.630.10">
    <property type="entry name" value="Cytochrome P450"/>
    <property type="match status" value="1"/>
</dbReference>
<evidence type="ECO:0000256" key="2">
    <source>
        <dbReference type="ARBA" id="ARBA00022723"/>
    </source>
</evidence>
<keyword evidence="5 6" id="KW-0349">Heme</keyword>
<comment type="similarity">
    <text evidence="1 6">Belongs to the cytochrome P450 family.</text>
</comment>
<feature type="binding site" description="axial binding residue" evidence="5">
    <location>
        <position position="536"/>
    </location>
    <ligand>
        <name>heme</name>
        <dbReference type="ChEBI" id="CHEBI:30413"/>
    </ligand>
    <ligandPart>
        <name>Fe</name>
        <dbReference type="ChEBI" id="CHEBI:18248"/>
    </ligandPart>
</feature>
<dbReference type="CDD" id="cd11064">
    <property type="entry name" value="CYP86A"/>
    <property type="match status" value="1"/>
</dbReference>
<name>A0A0W8BZS3_PHYNI</name>
<dbReference type="STRING" id="4790.A0A0W8BZS3"/>
<dbReference type="SUPFAM" id="SSF48264">
    <property type="entry name" value="Cytochrome P450"/>
    <property type="match status" value="1"/>
</dbReference>
<dbReference type="PRINTS" id="PR00463">
    <property type="entry name" value="EP450I"/>
</dbReference>
<dbReference type="InterPro" id="IPR002401">
    <property type="entry name" value="Cyt_P450_E_grp-I"/>
</dbReference>
<evidence type="ECO:0000256" key="5">
    <source>
        <dbReference type="PIRSR" id="PIRSR602401-1"/>
    </source>
</evidence>
<sequence>MYRYFATESCIGHLRLAAEPTKRKRIQRQIQRRDAHLRSPTSRQNPSRRLKLKSRSRMLSISSLRDKIPFSAVNVGVGGLVLASVVVLLVKTRNDSTKPQLRKIHRPDTTLPLLENTLDFIRAARDGDMHDRAVELCSQFNGEPILFRSIGMPDELVISTPEAFEDVLKTQFNNFPKGSYMCQNLKDLLGDGIFAADGDLWVHQRKTASNLFTMRALRDSMAATIQRHAAVLFDILQRASDSGETLDLFRLLNRFTFEAFAEIGFGVRMGCLDSDEEHPFQKAFDHAQRALLLRFVRPGWFWKTQRWLGVGVEGELKSDIEVINTTVLEIVEKALARRSSNCSDSGVDTGRDIVSLFLDSVGSSPNANTQQFDPMYLRDIVVNFLIAGRDTTAQTLSWFFLNLTKNPHVETTIRNEIAEKIQKSGVEEAETTGATMQDVSQLVTLEAALRETLRLHPPVPLIPKHVAEDTTLADGTFVKGNSLVVLATYAMARMQHVWGPDAAEFKPERWIDSTTGKLISVSPYKFASFNAGPRLCLGMNLAMLEMKLVVAGLLSKFHIEVQDPDKVTYDVSLTLPVKGSLDVKISRTVSPTGPDFA</sequence>
<dbReference type="GO" id="GO:0016705">
    <property type="term" value="F:oxidoreductase activity, acting on paired donors, with incorporation or reduction of molecular oxygen"/>
    <property type="evidence" value="ECO:0007669"/>
    <property type="project" value="InterPro"/>
</dbReference>
<dbReference type="AlphaFoldDB" id="A0A0W8BZS3"/>
<feature type="transmembrane region" description="Helical" evidence="8">
    <location>
        <begin position="68"/>
        <end position="90"/>
    </location>
</feature>
<organism evidence="9 10">
    <name type="scientific">Phytophthora nicotianae</name>
    <name type="common">Potato buckeye rot agent</name>
    <name type="synonym">Phytophthora parasitica</name>
    <dbReference type="NCBI Taxonomy" id="4792"/>
    <lineage>
        <taxon>Eukaryota</taxon>
        <taxon>Sar</taxon>
        <taxon>Stramenopiles</taxon>
        <taxon>Oomycota</taxon>
        <taxon>Peronosporomycetes</taxon>
        <taxon>Peronosporales</taxon>
        <taxon>Peronosporaceae</taxon>
        <taxon>Phytophthora</taxon>
    </lineage>
</organism>
<protein>
    <submittedName>
        <fullName evidence="9">Cytochrome P450 86A2</fullName>
    </submittedName>
</protein>
<evidence type="ECO:0000256" key="3">
    <source>
        <dbReference type="ARBA" id="ARBA00023002"/>
    </source>
</evidence>
<dbReference type="PROSITE" id="PS00086">
    <property type="entry name" value="CYTOCHROME_P450"/>
    <property type="match status" value="1"/>
</dbReference>
<dbReference type="OrthoDB" id="1470350at2759"/>
<evidence type="ECO:0000313" key="9">
    <source>
        <dbReference type="EMBL" id="KUF77321.1"/>
    </source>
</evidence>
<keyword evidence="6" id="KW-0503">Monooxygenase</keyword>
<dbReference type="GO" id="GO:0004497">
    <property type="term" value="F:monooxygenase activity"/>
    <property type="evidence" value="ECO:0007669"/>
    <property type="project" value="UniProtKB-KW"/>
</dbReference>
<keyword evidence="8" id="KW-0812">Transmembrane</keyword>
<evidence type="ECO:0000313" key="10">
    <source>
        <dbReference type="Proteomes" id="UP000052943"/>
    </source>
</evidence>
<keyword evidence="8" id="KW-1133">Transmembrane helix</keyword>
<dbReference type="GO" id="GO:0005506">
    <property type="term" value="F:iron ion binding"/>
    <property type="evidence" value="ECO:0007669"/>
    <property type="project" value="InterPro"/>
</dbReference>
<proteinExistence type="inferred from homology"/>
<evidence type="ECO:0000256" key="8">
    <source>
        <dbReference type="SAM" id="Phobius"/>
    </source>
</evidence>
<gene>
    <name evidence="9" type="ORF">AM587_10013166</name>
</gene>
<dbReference type="GO" id="GO:0020037">
    <property type="term" value="F:heme binding"/>
    <property type="evidence" value="ECO:0007669"/>
    <property type="project" value="InterPro"/>
</dbReference>
<evidence type="ECO:0000256" key="6">
    <source>
        <dbReference type="RuleBase" id="RU000461"/>
    </source>
</evidence>
<dbReference type="InterPro" id="IPR036396">
    <property type="entry name" value="Cyt_P450_sf"/>
</dbReference>
<dbReference type="Pfam" id="PF00067">
    <property type="entry name" value="p450"/>
    <property type="match status" value="1"/>
</dbReference>
<dbReference type="InterPro" id="IPR017972">
    <property type="entry name" value="Cyt_P450_CS"/>
</dbReference>
<dbReference type="Proteomes" id="UP000052943">
    <property type="component" value="Unassembled WGS sequence"/>
</dbReference>
<feature type="region of interest" description="Disordered" evidence="7">
    <location>
        <begin position="22"/>
        <end position="52"/>
    </location>
</feature>
<keyword evidence="8" id="KW-0472">Membrane</keyword>